<keyword evidence="3" id="KW-1185">Reference proteome</keyword>
<feature type="region of interest" description="Disordered" evidence="1">
    <location>
        <begin position="212"/>
        <end position="311"/>
    </location>
</feature>
<name>A0A9N7U9R1_PLEPL</name>
<sequence>MSSELVDESQSAACVSVCGATAAVGGHQGGCWGSLSSHWHLERIPTSPPFMVEPSPAGCMDIYGAPGPLAPQPSAFKSPWKRGPARGGQPGHAAPTQMHPLTGSLAGVTALFTILKGGDPLDGLVLCQCALGPMKGAGRVQLVQQGGGSEELSTFLSGPDHGTGSAEVSGLLPTPFLALVPTELEITPRASGVLTAKLCLVNEAVSLKRLGRPGSLNLNASGGGKRESARGGRGRKKNEEDEEEEEEDEEKPASPSCLSLAPVSSHQPASSAHSHVRGERSVDGSSSTSPVINLRSIGMDELSPAAPLKPA</sequence>
<dbReference type="EMBL" id="CADEAL010000968">
    <property type="protein sequence ID" value="CAB1427415.1"/>
    <property type="molecule type" value="Genomic_DNA"/>
</dbReference>
<reference evidence="2" key="1">
    <citation type="submission" date="2020-03" db="EMBL/GenBank/DDBJ databases">
        <authorList>
            <person name="Weist P."/>
        </authorList>
    </citation>
    <scope>NUCLEOTIDE SEQUENCE</scope>
</reference>
<comment type="caution">
    <text evidence="2">The sequence shown here is derived from an EMBL/GenBank/DDBJ whole genome shotgun (WGS) entry which is preliminary data.</text>
</comment>
<accession>A0A9N7U9R1</accession>
<evidence type="ECO:0000256" key="1">
    <source>
        <dbReference type="SAM" id="MobiDB-lite"/>
    </source>
</evidence>
<evidence type="ECO:0000313" key="2">
    <source>
        <dbReference type="EMBL" id="CAB1427415.1"/>
    </source>
</evidence>
<protein>
    <submittedName>
        <fullName evidence="2">Uncharacterized protein</fullName>
    </submittedName>
</protein>
<dbReference type="AlphaFoldDB" id="A0A9N7U9R1"/>
<evidence type="ECO:0000313" key="3">
    <source>
        <dbReference type="Proteomes" id="UP001153269"/>
    </source>
</evidence>
<proteinExistence type="predicted"/>
<gene>
    <name evidence="2" type="ORF">PLEPLA_LOCUS15354</name>
</gene>
<feature type="compositionally biased region" description="Acidic residues" evidence="1">
    <location>
        <begin position="240"/>
        <end position="250"/>
    </location>
</feature>
<organism evidence="2 3">
    <name type="scientific">Pleuronectes platessa</name>
    <name type="common">European plaice</name>
    <dbReference type="NCBI Taxonomy" id="8262"/>
    <lineage>
        <taxon>Eukaryota</taxon>
        <taxon>Metazoa</taxon>
        <taxon>Chordata</taxon>
        <taxon>Craniata</taxon>
        <taxon>Vertebrata</taxon>
        <taxon>Euteleostomi</taxon>
        <taxon>Actinopterygii</taxon>
        <taxon>Neopterygii</taxon>
        <taxon>Teleostei</taxon>
        <taxon>Neoteleostei</taxon>
        <taxon>Acanthomorphata</taxon>
        <taxon>Carangaria</taxon>
        <taxon>Pleuronectiformes</taxon>
        <taxon>Pleuronectoidei</taxon>
        <taxon>Pleuronectidae</taxon>
        <taxon>Pleuronectes</taxon>
    </lineage>
</organism>
<feature type="compositionally biased region" description="Low complexity" evidence="1">
    <location>
        <begin position="261"/>
        <end position="273"/>
    </location>
</feature>
<dbReference type="Proteomes" id="UP001153269">
    <property type="component" value="Unassembled WGS sequence"/>
</dbReference>